<dbReference type="OrthoDB" id="3346544at2759"/>
<keyword evidence="2" id="KW-0812">Transmembrane</keyword>
<keyword evidence="4" id="KW-1185">Reference proteome</keyword>
<accession>A0A165RSY5</accession>
<feature type="transmembrane region" description="Helical" evidence="2">
    <location>
        <begin position="172"/>
        <end position="192"/>
    </location>
</feature>
<proteinExistence type="predicted"/>
<feature type="compositionally biased region" description="Polar residues" evidence="1">
    <location>
        <begin position="296"/>
        <end position="310"/>
    </location>
</feature>
<evidence type="ECO:0000313" key="4">
    <source>
        <dbReference type="Proteomes" id="UP000076761"/>
    </source>
</evidence>
<reference evidence="3 4" key="1">
    <citation type="journal article" date="2016" name="Mol. Biol. Evol.">
        <title>Comparative Genomics of Early-Diverging Mushroom-Forming Fungi Provides Insights into the Origins of Lignocellulose Decay Capabilities.</title>
        <authorList>
            <person name="Nagy L.G."/>
            <person name="Riley R."/>
            <person name="Tritt A."/>
            <person name="Adam C."/>
            <person name="Daum C."/>
            <person name="Floudas D."/>
            <person name="Sun H."/>
            <person name="Yadav J.S."/>
            <person name="Pangilinan J."/>
            <person name="Larsson K.H."/>
            <person name="Matsuura K."/>
            <person name="Barry K."/>
            <person name="Labutti K."/>
            <person name="Kuo R."/>
            <person name="Ohm R.A."/>
            <person name="Bhattacharya S.S."/>
            <person name="Shirouzu T."/>
            <person name="Yoshinaga Y."/>
            <person name="Martin F.M."/>
            <person name="Grigoriev I.V."/>
            <person name="Hibbett D.S."/>
        </authorList>
    </citation>
    <scope>NUCLEOTIDE SEQUENCE [LARGE SCALE GENOMIC DNA]</scope>
    <source>
        <strain evidence="3 4">HHB14362 ss-1</strain>
    </source>
</reference>
<evidence type="ECO:0000256" key="1">
    <source>
        <dbReference type="SAM" id="MobiDB-lite"/>
    </source>
</evidence>
<name>A0A165RSY5_9AGAM</name>
<keyword evidence="2" id="KW-0472">Membrane</keyword>
<dbReference type="STRING" id="1314782.A0A165RSY5"/>
<dbReference type="AlphaFoldDB" id="A0A165RSY5"/>
<feature type="transmembrane region" description="Helical" evidence="2">
    <location>
        <begin position="98"/>
        <end position="118"/>
    </location>
</feature>
<feature type="transmembrane region" description="Helical" evidence="2">
    <location>
        <begin position="130"/>
        <end position="152"/>
    </location>
</feature>
<keyword evidence="2" id="KW-1133">Transmembrane helix</keyword>
<evidence type="ECO:0000256" key="2">
    <source>
        <dbReference type="SAM" id="Phobius"/>
    </source>
</evidence>
<feature type="transmembrane region" description="Helical" evidence="2">
    <location>
        <begin position="239"/>
        <end position="261"/>
    </location>
</feature>
<dbReference type="Proteomes" id="UP000076761">
    <property type="component" value="Unassembled WGS sequence"/>
</dbReference>
<gene>
    <name evidence="3" type="ORF">NEOLEDRAFT_1135392</name>
</gene>
<feature type="region of interest" description="Disordered" evidence="1">
    <location>
        <begin position="288"/>
        <end position="310"/>
    </location>
</feature>
<evidence type="ECO:0000313" key="3">
    <source>
        <dbReference type="EMBL" id="KZT24228.1"/>
    </source>
</evidence>
<dbReference type="InParanoid" id="A0A165RSY5"/>
<feature type="region of interest" description="Disordered" evidence="1">
    <location>
        <begin position="329"/>
        <end position="384"/>
    </location>
</feature>
<feature type="compositionally biased region" description="Polar residues" evidence="1">
    <location>
        <begin position="357"/>
        <end position="374"/>
    </location>
</feature>
<organism evidence="3 4">
    <name type="scientific">Neolentinus lepideus HHB14362 ss-1</name>
    <dbReference type="NCBI Taxonomy" id="1314782"/>
    <lineage>
        <taxon>Eukaryota</taxon>
        <taxon>Fungi</taxon>
        <taxon>Dikarya</taxon>
        <taxon>Basidiomycota</taxon>
        <taxon>Agaricomycotina</taxon>
        <taxon>Agaricomycetes</taxon>
        <taxon>Gloeophyllales</taxon>
        <taxon>Gloeophyllaceae</taxon>
        <taxon>Neolentinus</taxon>
    </lineage>
</organism>
<dbReference type="EMBL" id="KV425579">
    <property type="protein sequence ID" value="KZT24228.1"/>
    <property type="molecule type" value="Genomic_DNA"/>
</dbReference>
<feature type="transmembrane region" description="Helical" evidence="2">
    <location>
        <begin position="212"/>
        <end position="233"/>
    </location>
</feature>
<protein>
    <submittedName>
        <fullName evidence="3">Uncharacterized protein</fullName>
    </submittedName>
</protein>
<feature type="transmembrane region" description="Helical" evidence="2">
    <location>
        <begin position="56"/>
        <end position="78"/>
    </location>
</feature>
<sequence>MADTFPADEAKLVSIFVQTLLYGLFCVLFFASVYVLRQRVKANTSKMGKTLLGTLVTMFILATMHIGVNFSRIIKAFITIGPSLPGGPSDYFNELSNFTNIFGSTIYVAQTLVGDAFVLYRCAIVWGRRYWIVAFPSLLLTGSTVSGVGILYSFAKISTDTVIFAAQLNQWITAFFVLTLSTNVICTALIAFRIWRINKLSIRVGGDNLTPVMLVIVESGMIYSATLVTLLVTYECGSWAQYLMLDAVSPIVGITFALVILRLSLGLSDPDGVTRPFQDIPSASALWGRQNDPGLTDTQPNINFTKSNNTPADEEIDLGFTTKNIAPEENARGRGRGRKMKFGLSGFGNDNGRRQNDTAISTGMTDTTGYSTRNEGTEDYDAAV</sequence>
<feature type="transmembrane region" description="Helical" evidence="2">
    <location>
        <begin position="12"/>
        <end position="36"/>
    </location>
</feature>